<evidence type="ECO:0000256" key="7">
    <source>
        <dbReference type="ARBA" id="ARBA00022553"/>
    </source>
</evidence>
<comment type="subcellular location">
    <subcellularLocation>
        <location evidence="2">Cell junction</location>
        <location evidence="2">Tight junction</location>
    </subcellularLocation>
    <subcellularLocation>
        <location evidence="1">Cell membrane</location>
        <topology evidence="1">Single-pass type I membrane protein</topology>
    </subcellularLocation>
</comment>
<dbReference type="SUPFAM" id="SSF48726">
    <property type="entry name" value="Immunoglobulin"/>
    <property type="match status" value="2"/>
</dbReference>
<protein>
    <recommendedName>
        <fullName evidence="4">Junctional adhesion molecule A</fullName>
    </recommendedName>
    <alternativeName>
        <fullName evidence="17">Junctional adhesion molecule 1</fullName>
    </alternativeName>
</protein>
<accession>A0A8D2IXZ6</accession>
<keyword evidence="7" id="KW-0597">Phosphoprotein</keyword>
<dbReference type="GO" id="GO:0090559">
    <property type="term" value="P:regulation of membrane permeability"/>
    <property type="evidence" value="ECO:0007669"/>
    <property type="project" value="TreeGrafter"/>
</dbReference>
<evidence type="ECO:0000256" key="18">
    <source>
        <dbReference type="ARBA" id="ARBA00046718"/>
    </source>
</evidence>
<dbReference type="AlphaFoldDB" id="A0A8D2IXZ6"/>
<dbReference type="InterPro" id="IPR036179">
    <property type="entry name" value="Ig-like_dom_sf"/>
</dbReference>
<keyword evidence="14" id="KW-1015">Disulfide bond</keyword>
<sequence length="298" mass="32359">MPCPIREGAGSPPGQRCPPAAFCNSQAAPQTSRTPAPSIPGHWPYWLALVHAGAQAIRGCSPKPRGCLGPFAPGRSMTREASEPPAQIQPDLFLLLADAYKDRVTFFSNEILFKSVTRKDSGRYTCMVLGNTFDESVVDLVVQVPPSKPKAQVPSVVTIGSKAVLSCVETDGNPRPTFKWFRNNSEMPSDPKSNSLFRNSSYVLDSSTGVLTFNPATAFDAGEYYCVAENKVGAPQKSDTVQMQTSNACTGSLLSFKECLHQLRAFGLAWRSFSLSKSESSKVGRINEHGRLYPAHRP</sequence>
<proteinExistence type="inferred from homology"/>
<evidence type="ECO:0000256" key="3">
    <source>
        <dbReference type="ARBA" id="ARBA00008637"/>
    </source>
</evidence>
<dbReference type="PANTHER" id="PTHR45113:SF1">
    <property type="entry name" value="JUNCTIONAL ADHESION MOLECULE A"/>
    <property type="match status" value="1"/>
</dbReference>
<dbReference type="InterPro" id="IPR003598">
    <property type="entry name" value="Ig_sub2"/>
</dbReference>
<evidence type="ECO:0000313" key="21">
    <source>
        <dbReference type="Proteomes" id="UP000694545"/>
    </source>
</evidence>
<evidence type="ECO:0000256" key="6">
    <source>
        <dbReference type="ARBA" id="ARBA00022475"/>
    </source>
</evidence>
<comment type="similarity">
    <text evidence="3">Belongs to the immunoglobulin superfamily.</text>
</comment>
<keyword evidence="10" id="KW-0677">Repeat</keyword>
<keyword evidence="11" id="KW-0965">Cell junction</keyword>
<evidence type="ECO:0000256" key="5">
    <source>
        <dbReference type="ARBA" id="ARBA00022427"/>
    </source>
</evidence>
<organism evidence="20 21">
    <name type="scientific">Varanus komodoensis</name>
    <name type="common">Komodo dragon</name>
    <dbReference type="NCBI Taxonomy" id="61221"/>
    <lineage>
        <taxon>Eukaryota</taxon>
        <taxon>Metazoa</taxon>
        <taxon>Chordata</taxon>
        <taxon>Craniata</taxon>
        <taxon>Vertebrata</taxon>
        <taxon>Euteleostomi</taxon>
        <taxon>Lepidosauria</taxon>
        <taxon>Squamata</taxon>
        <taxon>Bifurcata</taxon>
        <taxon>Unidentata</taxon>
        <taxon>Episquamata</taxon>
        <taxon>Toxicofera</taxon>
        <taxon>Anguimorpha</taxon>
        <taxon>Paleoanguimorpha</taxon>
        <taxon>Varanoidea</taxon>
        <taxon>Varanidae</taxon>
        <taxon>Varanus</taxon>
    </lineage>
</organism>
<name>A0A8D2IXZ6_VARKO</name>
<keyword evidence="6" id="KW-1003">Cell membrane</keyword>
<dbReference type="PROSITE" id="PS50835">
    <property type="entry name" value="IG_LIKE"/>
    <property type="match status" value="1"/>
</dbReference>
<keyword evidence="16" id="KW-0393">Immunoglobulin domain</keyword>
<dbReference type="InterPro" id="IPR013783">
    <property type="entry name" value="Ig-like_fold"/>
</dbReference>
<evidence type="ECO:0000256" key="14">
    <source>
        <dbReference type="ARBA" id="ARBA00023157"/>
    </source>
</evidence>
<evidence type="ECO:0000256" key="10">
    <source>
        <dbReference type="ARBA" id="ARBA00022737"/>
    </source>
</evidence>
<dbReference type="InterPro" id="IPR007110">
    <property type="entry name" value="Ig-like_dom"/>
</dbReference>
<reference evidence="20" key="1">
    <citation type="submission" date="2025-08" db="UniProtKB">
        <authorList>
            <consortium name="Ensembl"/>
        </authorList>
    </citation>
    <scope>IDENTIFICATION</scope>
</reference>
<evidence type="ECO:0000256" key="8">
    <source>
        <dbReference type="ARBA" id="ARBA00022692"/>
    </source>
</evidence>
<dbReference type="Ensembl" id="ENSVKKT00000006980.1">
    <property type="protein sequence ID" value="ENSVKKP00000006800.1"/>
    <property type="gene ID" value="ENSVKKG00000004917.1"/>
</dbReference>
<feature type="domain" description="Ig-like" evidence="19">
    <location>
        <begin position="149"/>
        <end position="242"/>
    </location>
</feature>
<keyword evidence="21" id="KW-1185">Reference proteome</keyword>
<keyword evidence="15" id="KW-0325">Glycoprotein</keyword>
<evidence type="ECO:0000256" key="2">
    <source>
        <dbReference type="ARBA" id="ARBA00004435"/>
    </source>
</evidence>
<evidence type="ECO:0000256" key="16">
    <source>
        <dbReference type="ARBA" id="ARBA00023319"/>
    </source>
</evidence>
<evidence type="ECO:0000313" key="20">
    <source>
        <dbReference type="Ensembl" id="ENSVKKP00000006800.1"/>
    </source>
</evidence>
<keyword evidence="9" id="KW-0732">Signal</keyword>
<dbReference type="SMART" id="SM00408">
    <property type="entry name" value="IGc2"/>
    <property type="match status" value="1"/>
</dbReference>
<dbReference type="Pfam" id="PF13927">
    <property type="entry name" value="Ig_3"/>
    <property type="match status" value="1"/>
</dbReference>
<keyword evidence="8" id="KW-0812">Transmembrane</keyword>
<keyword evidence="5" id="KW-0796">Tight junction</keyword>
<dbReference type="SMART" id="SM00409">
    <property type="entry name" value="IG"/>
    <property type="match status" value="2"/>
</dbReference>
<dbReference type="GO" id="GO:0005886">
    <property type="term" value="C:plasma membrane"/>
    <property type="evidence" value="ECO:0007669"/>
    <property type="project" value="UniProtKB-SubCell"/>
</dbReference>
<dbReference type="GO" id="GO:0007155">
    <property type="term" value="P:cell adhesion"/>
    <property type="evidence" value="ECO:0007669"/>
    <property type="project" value="InterPro"/>
</dbReference>
<evidence type="ECO:0000256" key="1">
    <source>
        <dbReference type="ARBA" id="ARBA00004251"/>
    </source>
</evidence>
<evidence type="ECO:0000256" key="4">
    <source>
        <dbReference type="ARBA" id="ARBA00016608"/>
    </source>
</evidence>
<evidence type="ECO:0000256" key="15">
    <source>
        <dbReference type="ARBA" id="ARBA00023180"/>
    </source>
</evidence>
<comment type="subunit">
    <text evidence="18">Interacts with the ninth PDZ domain of MPDZ. Interacts with the first PDZ domain of PARD3. The association between PARD3 and PARD6B probably disrupts this interaction. Interacts with ITGAL (via I-domain). Interacts with CD151.</text>
</comment>
<evidence type="ECO:0000256" key="12">
    <source>
        <dbReference type="ARBA" id="ARBA00022989"/>
    </source>
</evidence>
<evidence type="ECO:0000256" key="11">
    <source>
        <dbReference type="ARBA" id="ARBA00022949"/>
    </source>
</evidence>
<reference evidence="20" key="2">
    <citation type="submission" date="2025-09" db="UniProtKB">
        <authorList>
            <consortium name="Ensembl"/>
        </authorList>
    </citation>
    <scope>IDENTIFICATION</scope>
</reference>
<dbReference type="PANTHER" id="PTHR45113">
    <property type="entry name" value="JUNCTIONAL ADHESION MOLECULE A"/>
    <property type="match status" value="1"/>
</dbReference>
<dbReference type="GO" id="GO:0090557">
    <property type="term" value="P:establishment of endothelial intestinal barrier"/>
    <property type="evidence" value="ECO:0007669"/>
    <property type="project" value="TreeGrafter"/>
</dbReference>
<dbReference type="Proteomes" id="UP000694545">
    <property type="component" value="Unplaced"/>
</dbReference>
<dbReference type="GO" id="GO:0050892">
    <property type="term" value="P:intestinal absorption"/>
    <property type="evidence" value="ECO:0007669"/>
    <property type="project" value="TreeGrafter"/>
</dbReference>
<dbReference type="FunFam" id="2.60.40.10:FF:000342">
    <property type="entry name" value="Junctional adhesion molecule A"/>
    <property type="match status" value="1"/>
</dbReference>
<keyword evidence="12" id="KW-1133">Transmembrane helix</keyword>
<evidence type="ECO:0000259" key="19">
    <source>
        <dbReference type="PROSITE" id="PS50835"/>
    </source>
</evidence>
<keyword evidence="13" id="KW-0472">Membrane</keyword>
<evidence type="ECO:0000256" key="13">
    <source>
        <dbReference type="ARBA" id="ARBA00023136"/>
    </source>
</evidence>
<dbReference type="GO" id="GO:0005923">
    <property type="term" value="C:bicellular tight junction"/>
    <property type="evidence" value="ECO:0007669"/>
    <property type="project" value="UniProtKB-SubCell"/>
</dbReference>
<evidence type="ECO:0000256" key="9">
    <source>
        <dbReference type="ARBA" id="ARBA00022729"/>
    </source>
</evidence>
<dbReference type="Gene3D" id="2.60.40.10">
    <property type="entry name" value="Immunoglobulins"/>
    <property type="match status" value="2"/>
</dbReference>
<dbReference type="InterPro" id="IPR042456">
    <property type="entry name" value="F11R"/>
</dbReference>
<evidence type="ECO:0000256" key="17">
    <source>
        <dbReference type="ARBA" id="ARBA00030590"/>
    </source>
</evidence>
<dbReference type="InterPro" id="IPR003599">
    <property type="entry name" value="Ig_sub"/>
</dbReference>